<dbReference type="PANTHER" id="PTHR10974:SF1">
    <property type="entry name" value="FI08016P-RELATED"/>
    <property type="match status" value="1"/>
</dbReference>
<keyword evidence="1" id="KW-0472">Membrane</keyword>
<dbReference type="OrthoDB" id="413313at2759"/>
<dbReference type="SUPFAM" id="SSF53649">
    <property type="entry name" value="Alkaline phosphatase-like"/>
    <property type="match status" value="1"/>
</dbReference>
<keyword evidence="3" id="KW-1185">Reference proteome</keyword>
<feature type="transmembrane region" description="Helical" evidence="1">
    <location>
        <begin position="20"/>
        <end position="43"/>
    </location>
</feature>
<sequence>MAKGLGLDEFSTRPVVTLRVGFASCVGMILLTSLVTSFCLWLIDFSVYNAGEDSELFPSLKSDATDLFFTRHPYSVLMRRFPESTLPASSEGASLIVSSLELIPTMHQCSGEQLVRTASNFILPNSGLALKYSTDWLNPTYSDLVEPVATNTGFMHVKRTGILNNDLFSTEAPLVFNTMPEPPLPLPADEGPPASAPHVVVIIIDAVSRANMARTMPLVMRRLRSWSNTADVRAVSYPFFHTIGLNTPPNETPLFSGRYQPHKYQTGRRFFPEDYLDTPWIWQRAKEQGYVTARASQWCREFMSCSLGLSNVQEHFDYHYTGGACHAESSEGYSDITGRDNVCNNGRSDASVMADWVRGVVSASDKVGRKSFSFVLIEQAHNGNGLQFSNNVQDAVLSLMDLAVDNNTAVVLLGDHGLHYSDFSSTAYGVVEVRQPPLSIILPSSVLANRPQDVVAMTANTAAVVSPLDVHATLLDIAGISAPATEFDGGVSVMSKSMDTNRTCADAGIPEVWCLFAGPTKTLKVHDDDDTSEASTVIDMALAELNSVSDEHDVCKHVTLSSVDFAMVRTARSDGAKHYEVMFDAAPFHTRWSARATQSAGGLWGPVELTHISPYRRFETCRPAEVDKGMCVCYYAPWAFVGWG</sequence>
<keyword evidence="1" id="KW-0812">Transmembrane</keyword>
<comment type="caution">
    <text evidence="2">The sequence shown here is derived from an EMBL/GenBank/DDBJ whole genome shotgun (WGS) entry which is preliminary data.</text>
</comment>
<organism evidence="2 3">
    <name type="scientific">Carpediemonas membranifera</name>
    <dbReference type="NCBI Taxonomy" id="201153"/>
    <lineage>
        <taxon>Eukaryota</taxon>
        <taxon>Metamonada</taxon>
        <taxon>Carpediemonas-like organisms</taxon>
        <taxon>Carpediemonas</taxon>
    </lineage>
</organism>
<dbReference type="Proteomes" id="UP000717585">
    <property type="component" value="Unassembled WGS sequence"/>
</dbReference>
<evidence type="ECO:0000256" key="1">
    <source>
        <dbReference type="SAM" id="Phobius"/>
    </source>
</evidence>
<accession>A0A8J6AWK3</accession>
<dbReference type="AlphaFoldDB" id="A0A8J6AWK3"/>
<dbReference type="PANTHER" id="PTHR10974">
    <property type="entry name" value="FI08016P-RELATED"/>
    <property type="match status" value="1"/>
</dbReference>
<dbReference type="InterPro" id="IPR017850">
    <property type="entry name" value="Alkaline_phosphatase_core_sf"/>
</dbReference>
<dbReference type="Pfam" id="PF02995">
    <property type="entry name" value="DUF229"/>
    <property type="match status" value="1"/>
</dbReference>
<dbReference type="Gene3D" id="3.40.720.10">
    <property type="entry name" value="Alkaline Phosphatase, subunit A"/>
    <property type="match status" value="1"/>
</dbReference>
<evidence type="ECO:0000313" key="3">
    <source>
        <dbReference type="Proteomes" id="UP000717585"/>
    </source>
</evidence>
<protein>
    <submittedName>
        <fullName evidence="2">Uncharacterized protein</fullName>
    </submittedName>
</protein>
<keyword evidence="1" id="KW-1133">Transmembrane helix</keyword>
<dbReference type="InterPro" id="IPR004245">
    <property type="entry name" value="DUF229"/>
</dbReference>
<proteinExistence type="predicted"/>
<name>A0A8J6AWK3_9EUKA</name>
<dbReference type="EMBL" id="JAHDYR010000025">
    <property type="protein sequence ID" value="KAG9393390.1"/>
    <property type="molecule type" value="Genomic_DNA"/>
</dbReference>
<dbReference type="GO" id="GO:0005615">
    <property type="term" value="C:extracellular space"/>
    <property type="evidence" value="ECO:0007669"/>
    <property type="project" value="TreeGrafter"/>
</dbReference>
<gene>
    <name evidence="2" type="ORF">J8273_3526</name>
</gene>
<evidence type="ECO:0000313" key="2">
    <source>
        <dbReference type="EMBL" id="KAG9393390.1"/>
    </source>
</evidence>
<reference evidence="2" key="1">
    <citation type="submission" date="2021-05" db="EMBL/GenBank/DDBJ databases">
        <title>A free-living protist that lacks canonical eukaryotic 1 DNA replication and segregation systems.</title>
        <authorList>
            <person name="Salas-Leiva D.E."/>
            <person name="Tromer E.C."/>
            <person name="Curtis B.A."/>
            <person name="Jerlstrom-Hultqvist J."/>
            <person name="Kolisko M."/>
            <person name="Yi Z."/>
            <person name="Salas-Leiva J.S."/>
            <person name="Gallot-Lavallee L."/>
            <person name="Kops G.J.P.L."/>
            <person name="Archibald J.M."/>
            <person name="Simpson A.G.B."/>
            <person name="Roger A.J."/>
        </authorList>
    </citation>
    <scope>NUCLEOTIDE SEQUENCE</scope>
    <source>
        <strain evidence="2">BICM</strain>
    </source>
</reference>